<evidence type="ECO:0000256" key="5">
    <source>
        <dbReference type="SAM" id="MobiDB-lite"/>
    </source>
</evidence>
<dbReference type="GO" id="GO:0000811">
    <property type="term" value="C:GINS complex"/>
    <property type="evidence" value="ECO:0007669"/>
    <property type="project" value="TreeGrafter"/>
</dbReference>
<keyword evidence="9" id="KW-1185">Reference proteome</keyword>
<protein>
    <recommendedName>
        <fullName evidence="10">GINS subunit domain-containing protein</fullName>
    </recommendedName>
</protein>
<dbReference type="PANTHER" id="PTHR12772">
    <property type="entry name" value="DNA REPLICATION COMPLEX GINS PROTEIN PSF2"/>
    <property type="match status" value="1"/>
</dbReference>
<dbReference type="InterPro" id="IPR056784">
    <property type="entry name" value="PSF2_N"/>
</dbReference>
<name>A0A7J7FXT9_CAMSI</name>
<sequence length="359" mass="41337">MTTNSKENNKEDLDKIKMSRNEGKCFPGDDILTIFPNLLDIINVQNVDLINDLTYVETPGWIADRVFWGYLQFVSIYTVQATWQWPMMLTMSSRQSAEQSPTNQHKQRNARMARRAGYNKIVPGFEARHIHRQLKPTDSGSLGQGHGEDFSHAALHRKVEGNLEFLAEDEMIEIVPNMRMETLNLICGDFGPFHPQIATQVPLWLAVALKKRGKCTIRPPEWMSVEKLTQVLEAERDSQKTFQPLPFHYVEISRLLFDHARDDIPDIYMVRSLIEDIKDVRFHKIGTGLEVISQRTAALKLEHLTAMEVNIVRPFVVRALQTFYKLDSPEMIQESDLRANRRFPTANHGPKLDGPLYLN</sequence>
<dbReference type="AlphaFoldDB" id="A0A7J7FXT9"/>
<dbReference type="Pfam" id="PF25005">
    <property type="entry name" value="PSF2_N"/>
    <property type="match status" value="1"/>
</dbReference>
<evidence type="ECO:0000259" key="7">
    <source>
        <dbReference type="Pfam" id="PF25005"/>
    </source>
</evidence>
<dbReference type="SUPFAM" id="SSF158573">
    <property type="entry name" value="GINS helical bundle-like"/>
    <property type="match status" value="1"/>
</dbReference>
<dbReference type="Gene3D" id="1.20.58.1020">
    <property type="match status" value="1"/>
</dbReference>
<reference evidence="8 9" key="2">
    <citation type="submission" date="2020-07" db="EMBL/GenBank/DDBJ databases">
        <title>Genome assembly of wild tea tree DASZ reveals pedigree and selection history of tea varieties.</title>
        <authorList>
            <person name="Zhang W."/>
        </authorList>
    </citation>
    <scope>NUCLEOTIDE SEQUENCE [LARGE SCALE GENOMIC DNA]</scope>
    <source>
        <strain evidence="9">cv. G240</strain>
        <tissue evidence="8">Leaf</tissue>
    </source>
</reference>
<keyword evidence="3" id="KW-0235">DNA replication</keyword>
<organism evidence="8 9">
    <name type="scientific">Camellia sinensis</name>
    <name type="common">Tea plant</name>
    <name type="synonym">Thea sinensis</name>
    <dbReference type="NCBI Taxonomy" id="4442"/>
    <lineage>
        <taxon>Eukaryota</taxon>
        <taxon>Viridiplantae</taxon>
        <taxon>Streptophyta</taxon>
        <taxon>Embryophyta</taxon>
        <taxon>Tracheophyta</taxon>
        <taxon>Spermatophyta</taxon>
        <taxon>Magnoliopsida</taxon>
        <taxon>eudicotyledons</taxon>
        <taxon>Gunneridae</taxon>
        <taxon>Pentapetalae</taxon>
        <taxon>asterids</taxon>
        <taxon>Ericales</taxon>
        <taxon>Theaceae</taxon>
        <taxon>Camellia</taxon>
    </lineage>
</organism>
<dbReference type="InterPro" id="IPR021151">
    <property type="entry name" value="GINS_A"/>
</dbReference>
<feature type="region of interest" description="Disordered" evidence="5">
    <location>
        <begin position="337"/>
        <end position="359"/>
    </location>
</feature>
<evidence type="ECO:0000256" key="1">
    <source>
        <dbReference type="ARBA" id="ARBA00004123"/>
    </source>
</evidence>
<dbReference type="EMBL" id="JACBKZ010000014">
    <property type="protein sequence ID" value="KAF5933119.1"/>
    <property type="molecule type" value="Genomic_DNA"/>
</dbReference>
<dbReference type="GO" id="GO:0000727">
    <property type="term" value="P:double-strand break repair via break-induced replication"/>
    <property type="evidence" value="ECO:0007669"/>
    <property type="project" value="TreeGrafter"/>
</dbReference>
<dbReference type="Proteomes" id="UP000593564">
    <property type="component" value="Unassembled WGS sequence"/>
</dbReference>
<dbReference type="InterPro" id="IPR007257">
    <property type="entry name" value="GINS_Psf2"/>
</dbReference>
<evidence type="ECO:0000259" key="6">
    <source>
        <dbReference type="Pfam" id="PF05916"/>
    </source>
</evidence>
<accession>A0A7J7FXT9</accession>
<evidence type="ECO:0000256" key="3">
    <source>
        <dbReference type="ARBA" id="ARBA00022705"/>
    </source>
</evidence>
<feature type="domain" description="GINS subunit" evidence="6">
    <location>
        <begin position="222"/>
        <end position="321"/>
    </location>
</feature>
<comment type="similarity">
    <text evidence="2">Belongs to the GINS2/PSF2 family.</text>
</comment>
<evidence type="ECO:0000256" key="2">
    <source>
        <dbReference type="ARBA" id="ARBA00010565"/>
    </source>
</evidence>
<evidence type="ECO:0000313" key="8">
    <source>
        <dbReference type="EMBL" id="KAF5933119.1"/>
    </source>
</evidence>
<dbReference type="Pfam" id="PF05916">
    <property type="entry name" value="Sld5"/>
    <property type="match status" value="1"/>
</dbReference>
<dbReference type="CDD" id="cd21694">
    <property type="entry name" value="GINS_B_Psf2"/>
    <property type="match status" value="1"/>
</dbReference>
<dbReference type="InterPro" id="IPR036224">
    <property type="entry name" value="GINS_bundle-like_dom_sf"/>
</dbReference>
<dbReference type="CDD" id="cd11712">
    <property type="entry name" value="GINS_A_psf2"/>
    <property type="match status" value="1"/>
</dbReference>
<evidence type="ECO:0000256" key="4">
    <source>
        <dbReference type="ARBA" id="ARBA00023242"/>
    </source>
</evidence>
<dbReference type="FunFam" id="3.40.5.50:FF:000001">
    <property type="entry name" value="DNA replication complex GINS protein PSF2"/>
    <property type="match status" value="1"/>
</dbReference>
<dbReference type="Gene3D" id="3.40.5.50">
    <property type="match status" value="1"/>
</dbReference>
<reference evidence="9" key="1">
    <citation type="journal article" date="2020" name="Nat. Commun.">
        <title>Genome assembly of wild tea tree DASZ reveals pedigree and selection history of tea varieties.</title>
        <authorList>
            <person name="Zhang W."/>
            <person name="Zhang Y."/>
            <person name="Qiu H."/>
            <person name="Guo Y."/>
            <person name="Wan H."/>
            <person name="Zhang X."/>
            <person name="Scossa F."/>
            <person name="Alseekh S."/>
            <person name="Zhang Q."/>
            <person name="Wang P."/>
            <person name="Xu L."/>
            <person name="Schmidt M.H."/>
            <person name="Jia X."/>
            <person name="Li D."/>
            <person name="Zhu A."/>
            <person name="Guo F."/>
            <person name="Chen W."/>
            <person name="Ni D."/>
            <person name="Usadel B."/>
            <person name="Fernie A.R."/>
            <person name="Wen W."/>
        </authorList>
    </citation>
    <scope>NUCLEOTIDE SEQUENCE [LARGE SCALE GENOMIC DNA]</scope>
    <source>
        <strain evidence="9">cv. G240</strain>
    </source>
</reference>
<proteinExistence type="inferred from homology"/>
<gene>
    <name evidence="8" type="ORF">HYC85_029290</name>
</gene>
<evidence type="ECO:0008006" key="10">
    <source>
        <dbReference type="Google" id="ProtNLM"/>
    </source>
</evidence>
<evidence type="ECO:0000313" key="9">
    <source>
        <dbReference type="Proteomes" id="UP000593564"/>
    </source>
</evidence>
<comment type="subcellular location">
    <subcellularLocation>
        <location evidence="1">Nucleus</location>
    </subcellularLocation>
</comment>
<dbReference type="PANTHER" id="PTHR12772:SF0">
    <property type="entry name" value="DNA REPLICATION COMPLEX GINS PROTEIN PSF2"/>
    <property type="match status" value="1"/>
</dbReference>
<dbReference type="SUPFAM" id="SSF160059">
    <property type="entry name" value="PriA/YqbF domain"/>
    <property type="match status" value="1"/>
</dbReference>
<comment type="caution">
    <text evidence="8">The sequence shown here is derived from an EMBL/GenBank/DDBJ whole genome shotgun (WGS) entry which is preliminary data.</text>
</comment>
<feature type="domain" description="DNA replication complex GINS protein PSF2 N-terminal" evidence="7">
    <location>
        <begin position="163"/>
        <end position="217"/>
    </location>
</feature>
<dbReference type="FunFam" id="1.20.58.1020:FF:000001">
    <property type="entry name" value="DNA replication complex GINS protein PSF2"/>
    <property type="match status" value="1"/>
</dbReference>
<keyword evidence="4" id="KW-0539">Nucleus</keyword>
<dbReference type="GO" id="GO:0006260">
    <property type="term" value="P:DNA replication"/>
    <property type="evidence" value="ECO:0007669"/>
    <property type="project" value="UniProtKB-KW"/>
</dbReference>